<evidence type="ECO:0000313" key="5">
    <source>
        <dbReference type="Proteomes" id="UP000670475"/>
    </source>
</evidence>
<evidence type="ECO:0000259" key="2">
    <source>
        <dbReference type="Pfam" id="PF26381"/>
    </source>
</evidence>
<feature type="domain" description="ATPase PglY 5th" evidence="2">
    <location>
        <begin position="867"/>
        <end position="967"/>
    </location>
</feature>
<feature type="region of interest" description="Disordered" evidence="1">
    <location>
        <begin position="1302"/>
        <end position="1324"/>
    </location>
</feature>
<dbReference type="InterPro" id="IPR058747">
    <property type="entry name" value="PglY_C"/>
</dbReference>
<dbReference type="Proteomes" id="UP000670475">
    <property type="component" value="Unassembled WGS sequence"/>
</dbReference>
<dbReference type="RefSeq" id="WP_209340089.1">
    <property type="nucleotide sequence ID" value="NZ_JAGIQL010000039.1"/>
</dbReference>
<gene>
    <name evidence="4" type="ORF">JFN87_12560</name>
</gene>
<feature type="compositionally biased region" description="Basic and acidic residues" evidence="1">
    <location>
        <begin position="1315"/>
        <end position="1324"/>
    </location>
</feature>
<evidence type="ECO:0000313" key="4">
    <source>
        <dbReference type="EMBL" id="MBP0458329.1"/>
    </source>
</evidence>
<name>A0A940MBN7_9ACTN</name>
<dbReference type="Pfam" id="PF26381">
    <property type="entry name" value="BREX_PglY_5th"/>
    <property type="match status" value="1"/>
</dbReference>
<proteinExistence type="predicted"/>
<sequence length="1324" mass="144547">MSTRELVLRDVIAVKDDVHAGNFKIDLSQGFSETEARVAEYVVTEQLQRQFRKALGIVAAAVRDGASHGAYLHGSFGAGKSHFLTVLHAALNNHPAARDKPRLAEVMAEHQDWLPESRFLMVPYHLVGSTDLDSALLGGYVHTVRELHPEAPTPAVYRADALLADARRQREFLADDATFRQWLGAAASTAGAAAVDGGDGGGDDEDVPVIDAGTGDVAVPVDWSSADLDRAFAARAGDPDRDRLVSALVSGPMASYVQAARGDKDSFIPLENGLKVISRHARSLGYDGVVLFLDELVLWLQAHMGEQDFVRDQVQRLVKLIESADGNRPVPIVSFISRQRDLSQLIGADVAGADVQNLEQQIEYLAGRLDVVELEDSNLVEIIKHRVLAPRPGMEQARDDAFRLVESSRDEVRQVLLDSQGRTEANWDDFRTLYPLSPALLNVLVDLSGALQRERTGLKLVQELLGRRLDDLKLGELIPLGDLWDVIASRTGEAFTAKLRAEADIARRFHERVRDHLLTKYGSADDKRFRTDDRLVKTLLLASIAPHVPALSRLTGGKLAALNHGTIRTRVGDAGSVAVKRLLELQSEGFDGELRSEGDSGDPVFHLHLSDLDVEPLLEEVQGVADQLGYRRQWIKDQLWAALGVPDTQAFVCLREVVWRGTKRTAEFVFGNVRDPHLPDEEFGPQLGSDLRIVFDYPFDDGDHSPMDDVQRVDRMKRAGRAAPTVVWLSDFLSGQKSRNLGRLLKINYLLERDRLDEHTATRPAEERAQIRNQLKASRDSLTGQLTDALQQVYGIARAEPGTTGAEVPEGKHLLALQPGFARTNPEAAVGFEENLFLIADGILAARHPKHPDFDPRLTRKAITKGDLKTTLTWINRAMADGSRRVVVDGHQLVTVRKIVHALGLGEVHDGPLNVTNDWRLRINKKAAENPDTGTDLSVEDIRGWIEELGYTGLDRNVGNLIIATYALLDDRTWVYQTSPLPQAPELDRIGQGYGLRAVELPGEEEFAAALGRAGKIFGETVSRVLFARNVANLAEKVREVADSHRRAVADVRALLQDNAARLGLEGPGGADAPRVKSLKAAADLIARLLRTGDPASLVRELAAAAYDVTDGEIGAAVKHAPEVLAALRSDDWADDLDTVRELANRDDSVGDRAGRLLAEVSRTAGDHEEASSLVPVLDGMRDSAKALMREAARLAQAARPTAPAQPTAHAQPAAEDTGFIQHGNPSVPAPPVRNTDVEPEPERAHQGRTDSPGPVHVVEPTRLEASLAAMVADISEEIRTYLTAHPNTRVRIAWHPVDSETADTFGNGPQGHHGGTDTEGAGR</sequence>
<evidence type="ECO:0000256" key="1">
    <source>
        <dbReference type="SAM" id="MobiDB-lite"/>
    </source>
</evidence>
<dbReference type="EMBL" id="JAGIQL010000039">
    <property type="protein sequence ID" value="MBP0458329.1"/>
    <property type="molecule type" value="Genomic_DNA"/>
</dbReference>
<reference evidence="4" key="1">
    <citation type="submission" date="2021-03" db="EMBL/GenBank/DDBJ databases">
        <title>Whole genome sequence of Streptomyces bomunensis MMS17-BM035.</title>
        <authorList>
            <person name="Lee J.H."/>
        </authorList>
    </citation>
    <scope>NUCLEOTIDE SEQUENCE</scope>
    <source>
        <strain evidence="4">MMS17-BM035</strain>
    </source>
</reference>
<protein>
    <submittedName>
        <fullName evidence="4">PglY protein</fullName>
    </submittedName>
</protein>
<keyword evidence="5" id="KW-1185">Reference proteome</keyword>
<organism evidence="4 5">
    <name type="scientific">Streptomyces montanisoli</name>
    <dbReference type="NCBI Taxonomy" id="2798581"/>
    <lineage>
        <taxon>Bacteria</taxon>
        <taxon>Bacillati</taxon>
        <taxon>Actinomycetota</taxon>
        <taxon>Actinomycetes</taxon>
        <taxon>Kitasatosporales</taxon>
        <taxon>Streptomycetaceae</taxon>
        <taxon>Streptomyces</taxon>
    </lineage>
</organism>
<dbReference type="InterPro" id="IPR058748">
    <property type="entry name" value="PglY_5th"/>
</dbReference>
<feature type="compositionally biased region" description="Low complexity" evidence="1">
    <location>
        <begin position="1194"/>
        <end position="1215"/>
    </location>
</feature>
<comment type="caution">
    <text evidence="4">The sequence shown here is derived from an EMBL/GenBank/DDBJ whole genome shotgun (WGS) entry which is preliminary data.</text>
</comment>
<feature type="region of interest" description="Disordered" evidence="1">
    <location>
        <begin position="1193"/>
        <end position="1257"/>
    </location>
</feature>
<evidence type="ECO:0000259" key="3">
    <source>
        <dbReference type="Pfam" id="PF26382"/>
    </source>
</evidence>
<accession>A0A940MBN7</accession>
<dbReference type="Pfam" id="PF26382">
    <property type="entry name" value="BREX_PglY_6th"/>
    <property type="match status" value="1"/>
</dbReference>
<feature type="domain" description="ATPase PglY C-terminal" evidence="3">
    <location>
        <begin position="1012"/>
        <end position="1193"/>
    </location>
</feature>